<comment type="similarity">
    <text evidence="1">Belongs to the LysR transcriptional regulatory family.</text>
</comment>
<keyword evidence="7" id="KW-1185">Reference proteome</keyword>
<keyword evidence="3" id="KW-0238">DNA-binding</keyword>
<sequence length="285" mass="30707">MAVELRHLRCLVAVADEGTLTDAGIALGLSQAAVSRTLAALERDLGVLLVRRTSRETSLTPEGAQVLARARRLLADTDDLVREATTGQHVLRVGHAWSALGRHTLAFQRRWAERLPGTGLQLVRTNSPTAGLAEGTCRLAVLRVEPDPARYDSAVVGLERRFLAVAADDPWARRRSVRLAEVSGRVLLVDSRTGSTTTALWPPGARPATEQTEDIDDWLAVVATGRCVGITAEATVQQYPRPGVVYRPVADAAPVVVRLAWWRGEEHPATATAVAVATDLYRGAP</sequence>
<gene>
    <name evidence="6" type="ORF">ACFOLH_16155</name>
</gene>
<reference evidence="7" key="1">
    <citation type="journal article" date="2019" name="Int. J. Syst. Evol. Microbiol.">
        <title>The Global Catalogue of Microorganisms (GCM) 10K type strain sequencing project: providing services to taxonomists for standard genome sequencing and annotation.</title>
        <authorList>
            <consortium name="The Broad Institute Genomics Platform"/>
            <consortium name="The Broad Institute Genome Sequencing Center for Infectious Disease"/>
            <person name="Wu L."/>
            <person name="Ma J."/>
        </authorList>
    </citation>
    <scope>NUCLEOTIDE SEQUENCE [LARGE SCALE GENOMIC DNA]</scope>
    <source>
        <strain evidence="7">NCAIM B.02333</strain>
    </source>
</reference>
<dbReference type="Gene3D" id="1.10.10.10">
    <property type="entry name" value="Winged helix-like DNA-binding domain superfamily/Winged helix DNA-binding domain"/>
    <property type="match status" value="1"/>
</dbReference>
<dbReference type="InterPro" id="IPR005119">
    <property type="entry name" value="LysR_subst-bd"/>
</dbReference>
<organism evidence="6 7">
    <name type="scientific">Aquipuribacter hungaricus</name>
    <dbReference type="NCBI Taxonomy" id="545624"/>
    <lineage>
        <taxon>Bacteria</taxon>
        <taxon>Bacillati</taxon>
        <taxon>Actinomycetota</taxon>
        <taxon>Actinomycetes</taxon>
        <taxon>Micrococcales</taxon>
        <taxon>Intrasporangiaceae</taxon>
        <taxon>Aquipuribacter</taxon>
    </lineage>
</organism>
<protein>
    <submittedName>
        <fullName evidence="6">LysR family transcriptional regulator</fullName>
    </submittedName>
</protein>
<evidence type="ECO:0000256" key="2">
    <source>
        <dbReference type="ARBA" id="ARBA00023015"/>
    </source>
</evidence>
<dbReference type="PANTHER" id="PTHR30346">
    <property type="entry name" value="TRANSCRIPTIONAL DUAL REGULATOR HCAR-RELATED"/>
    <property type="match status" value="1"/>
</dbReference>
<evidence type="ECO:0000256" key="3">
    <source>
        <dbReference type="ARBA" id="ARBA00023125"/>
    </source>
</evidence>
<evidence type="ECO:0000313" key="7">
    <source>
        <dbReference type="Proteomes" id="UP001595685"/>
    </source>
</evidence>
<dbReference type="Pfam" id="PF00126">
    <property type="entry name" value="HTH_1"/>
    <property type="match status" value="1"/>
</dbReference>
<evidence type="ECO:0000256" key="1">
    <source>
        <dbReference type="ARBA" id="ARBA00009437"/>
    </source>
</evidence>
<dbReference type="PANTHER" id="PTHR30346:SF28">
    <property type="entry name" value="HTH-TYPE TRANSCRIPTIONAL REGULATOR CYNR"/>
    <property type="match status" value="1"/>
</dbReference>
<feature type="domain" description="HTH lysR-type" evidence="5">
    <location>
        <begin position="3"/>
        <end position="60"/>
    </location>
</feature>
<dbReference type="RefSeq" id="WP_340294912.1">
    <property type="nucleotide sequence ID" value="NZ_JBBEOI010000191.1"/>
</dbReference>
<keyword evidence="4" id="KW-0804">Transcription</keyword>
<dbReference type="SUPFAM" id="SSF46785">
    <property type="entry name" value="Winged helix' DNA-binding domain"/>
    <property type="match status" value="1"/>
</dbReference>
<keyword evidence="2" id="KW-0805">Transcription regulation</keyword>
<dbReference type="PROSITE" id="PS50931">
    <property type="entry name" value="HTH_LYSR"/>
    <property type="match status" value="1"/>
</dbReference>
<evidence type="ECO:0000256" key="4">
    <source>
        <dbReference type="ARBA" id="ARBA00023163"/>
    </source>
</evidence>
<accession>A0ABV7WKI9</accession>
<dbReference type="Gene3D" id="3.40.190.10">
    <property type="entry name" value="Periplasmic binding protein-like II"/>
    <property type="match status" value="2"/>
</dbReference>
<comment type="caution">
    <text evidence="6">The sequence shown here is derived from an EMBL/GenBank/DDBJ whole genome shotgun (WGS) entry which is preliminary data.</text>
</comment>
<dbReference type="InterPro" id="IPR036388">
    <property type="entry name" value="WH-like_DNA-bd_sf"/>
</dbReference>
<dbReference type="Proteomes" id="UP001595685">
    <property type="component" value="Unassembled WGS sequence"/>
</dbReference>
<dbReference type="EMBL" id="JBHRWW010000013">
    <property type="protein sequence ID" value="MFC3689884.1"/>
    <property type="molecule type" value="Genomic_DNA"/>
</dbReference>
<dbReference type="InterPro" id="IPR036390">
    <property type="entry name" value="WH_DNA-bd_sf"/>
</dbReference>
<dbReference type="InterPro" id="IPR000847">
    <property type="entry name" value="LysR_HTH_N"/>
</dbReference>
<evidence type="ECO:0000313" key="6">
    <source>
        <dbReference type="EMBL" id="MFC3689884.1"/>
    </source>
</evidence>
<evidence type="ECO:0000259" key="5">
    <source>
        <dbReference type="PROSITE" id="PS50931"/>
    </source>
</evidence>
<proteinExistence type="inferred from homology"/>
<name>A0ABV7WKI9_9MICO</name>
<dbReference type="Pfam" id="PF03466">
    <property type="entry name" value="LysR_substrate"/>
    <property type="match status" value="1"/>
</dbReference>
<dbReference type="SUPFAM" id="SSF53850">
    <property type="entry name" value="Periplasmic binding protein-like II"/>
    <property type="match status" value="1"/>
</dbReference>